<reference evidence="6" key="1">
    <citation type="journal article" date="2020" name="Stud. Mycol.">
        <title>101 Dothideomycetes genomes: a test case for predicting lifestyles and emergence of pathogens.</title>
        <authorList>
            <person name="Haridas S."/>
            <person name="Albert R."/>
            <person name="Binder M."/>
            <person name="Bloem J."/>
            <person name="Labutti K."/>
            <person name="Salamov A."/>
            <person name="Andreopoulos B."/>
            <person name="Baker S."/>
            <person name="Barry K."/>
            <person name="Bills G."/>
            <person name="Bluhm B."/>
            <person name="Cannon C."/>
            <person name="Castanera R."/>
            <person name="Culley D."/>
            <person name="Daum C."/>
            <person name="Ezra D."/>
            <person name="Gonzalez J."/>
            <person name="Henrissat B."/>
            <person name="Kuo A."/>
            <person name="Liang C."/>
            <person name="Lipzen A."/>
            <person name="Lutzoni F."/>
            <person name="Magnuson J."/>
            <person name="Mondo S."/>
            <person name="Nolan M."/>
            <person name="Ohm R."/>
            <person name="Pangilinan J."/>
            <person name="Park H.-J."/>
            <person name="Ramirez L."/>
            <person name="Alfaro M."/>
            <person name="Sun H."/>
            <person name="Tritt A."/>
            <person name="Yoshinaga Y."/>
            <person name="Zwiers L.-H."/>
            <person name="Turgeon B."/>
            <person name="Goodwin S."/>
            <person name="Spatafora J."/>
            <person name="Crous P."/>
            <person name="Grigoriev I."/>
        </authorList>
    </citation>
    <scope>NUCLEOTIDE SEQUENCE</scope>
    <source>
        <strain evidence="6">CBS 113389</strain>
    </source>
</reference>
<dbReference type="InterPro" id="IPR036188">
    <property type="entry name" value="FAD/NAD-bd_sf"/>
</dbReference>
<dbReference type="InterPro" id="IPR050315">
    <property type="entry name" value="FAD-oxidoreductase_2"/>
</dbReference>
<comment type="cofactor">
    <cofactor evidence="1">
        <name>FAD</name>
        <dbReference type="ChEBI" id="CHEBI:57692"/>
    </cofactor>
</comment>
<dbReference type="RefSeq" id="XP_033593538.1">
    <property type="nucleotide sequence ID" value="XM_033736286.1"/>
</dbReference>
<evidence type="ECO:0000256" key="2">
    <source>
        <dbReference type="ARBA" id="ARBA00022630"/>
    </source>
</evidence>
<accession>A0A6A6Q4L7</accession>
<evidence type="ECO:0000313" key="7">
    <source>
        <dbReference type="Proteomes" id="UP000799767"/>
    </source>
</evidence>
<dbReference type="Proteomes" id="UP000799767">
    <property type="component" value="Unassembled WGS sequence"/>
</dbReference>
<evidence type="ECO:0000313" key="6">
    <source>
        <dbReference type="EMBL" id="KAF2486969.1"/>
    </source>
</evidence>
<dbReference type="OrthoDB" id="7777654at2759"/>
<keyword evidence="7" id="KW-1185">Reference proteome</keyword>
<dbReference type="EMBL" id="MU001631">
    <property type="protein sequence ID" value="KAF2486969.1"/>
    <property type="molecule type" value="Genomic_DNA"/>
</dbReference>
<evidence type="ECO:0000256" key="4">
    <source>
        <dbReference type="ARBA" id="ARBA00023002"/>
    </source>
</evidence>
<keyword evidence="3" id="KW-0274">FAD</keyword>
<dbReference type="InterPro" id="IPR003953">
    <property type="entry name" value="FAD-dep_OxRdtase_2_FAD-bd"/>
</dbReference>
<evidence type="ECO:0000259" key="5">
    <source>
        <dbReference type="Pfam" id="PF00890"/>
    </source>
</evidence>
<dbReference type="Pfam" id="PF00890">
    <property type="entry name" value="FAD_binding_2"/>
    <property type="match status" value="1"/>
</dbReference>
<proteinExistence type="predicted"/>
<evidence type="ECO:0000256" key="1">
    <source>
        <dbReference type="ARBA" id="ARBA00001974"/>
    </source>
</evidence>
<keyword evidence="2" id="KW-0285">Flavoprotein</keyword>
<dbReference type="GeneID" id="54477288"/>
<keyword evidence="4" id="KW-0560">Oxidoreductase</keyword>
<evidence type="ECO:0000256" key="3">
    <source>
        <dbReference type="ARBA" id="ARBA00022827"/>
    </source>
</evidence>
<organism evidence="6 7">
    <name type="scientific">Neohortaea acidophila</name>
    <dbReference type="NCBI Taxonomy" id="245834"/>
    <lineage>
        <taxon>Eukaryota</taxon>
        <taxon>Fungi</taxon>
        <taxon>Dikarya</taxon>
        <taxon>Ascomycota</taxon>
        <taxon>Pezizomycotina</taxon>
        <taxon>Dothideomycetes</taxon>
        <taxon>Dothideomycetidae</taxon>
        <taxon>Mycosphaerellales</taxon>
        <taxon>Teratosphaeriaceae</taxon>
        <taxon>Neohortaea</taxon>
    </lineage>
</organism>
<protein>
    <submittedName>
        <fullName evidence="6">FAD binding domain-containing protein</fullName>
    </submittedName>
</protein>
<dbReference type="SUPFAM" id="SSF56425">
    <property type="entry name" value="Succinate dehydrogenase/fumarate reductase flavoprotein, catalytic domain"/>
    <property type="match status" value="1"/>
</dbReference>
<dbReference type="AlphaFoldDB" id="A0A6A6Q4L7"/>
<dbReference type="Gene3D" id="3.50.50.60">
    <property type="entry name" value="FAD/NAD(P)-binding domain"/>
    <property type="match status" value="1"/>
</dbReference>
<dbReference type="PANTHER" id="PTHR43400:SF7">
    <property type="entry name" value="FAD-DEPENDENT OXIDOREDUCTASE 2 FAD BINDING DOMAIN-CONTAINING PROTEIN"/>
    <property type="match status" value="1"/>
</dbReference>
<dbReference type="SUPFAM" id="SSF51905">
    <property type="entry name" value="FAD/NAD(P)-binding domain"/>
    <property type="match status" value="1"/>
</dbReference>
<gene>
    <name evidence="6" type="ORF">BDY17DRAFT_319540</name>
</gene>
<sequence length="312" mass="33733">MRMRSVRETLPGFEDDMMAVSGGRGDRAYFYKLAAEAPATLKWVEQHGVKFETMDYFLSAWPTRITPVGRGAAIVDALKESAKAKGVEFHYGYHATRLHLDARGAVEAVEASDGRRLSTRAVVLASGGFQGNPEMLREHFGEGGEFLRTISPGSAANAGEGIRMALENGMHIEPVDPRSERAAALVLVYPYGIIVDSNGQRFFDEGRGLVHETWEYLSRAIHFDASGRTAWTIVDSRLFDVAGHEGAIRSEIAPLKSETVSGLASLIGIPPNALEETIAEYNAACTGDYARFEAGRLDGLATAAGLAPVKSN</sequence>
<feature type="domain" description="FAD-dependent oxidoreductase 2 FAD-binding" evidence="5">
    <location>
        <begin position="15"/>
        <end position="289"/>
    </location>
</feature>
<dbReference type="GO" id="GO:0016491">
    <property type="term" value="F:oxidoreductase activity"/>
    <property type="evidence" value="ECO:0007669"/>
    <property type="project" value="UniProtKB-KW"/>
</dbReference>
<dbReference type="PANTHER" id="PTHR43400">
    <property type="entry name" value="FUMARATE REDUCTASE"/>
    <property type="match status" value="1"/>
</dbReference>
<dbReference type="Gene3D" id="3.90.700.10">
    <property type="entry name" value="Succinate dehydrogenase/fumarate reductase flavoprotein, catalytic domain"/>
    <property type="match status" value="1"/>
</dbReference>
<name>A0A6A6Q4L7_9PEZI</name>
<dbReference type="InterPro" id="IPR027477">
    <property type="entry name" value="Succ_DH/fumarate_Rdtase_cat_sf"/>
</dbReference>